<protein>
    <recommendedName>
        <fullName evidence="3">Response regulatory domain-containing protein</fullName>
    </recommendedName>
</protein>
<organism evidence="4 5">
    <name type="scientific">Longibacter salinarum</name>
    <dbReference type="NCBI Taxonomy" id="1850348"/>
    <lineage>
        <taxon>Bacteria</taxon>
        <taxon>Pseudomonadati</taxon>
        <taxon>Rhodothermota</taxon>
        <taxon>Rhodothermia</taxon>
        <taxon>Rhodothermales</taxon>
        <taxon>Salisaetaceae</taxon>
        <taxon>Longibacter</taxon>
    </lineage>
</organism>
<dbReference type="InterPro" id="IPR001789">
    <property type="entry name" value="Sig_transdc_resp-reg_receiver"/>
</dbReference>
<gene>
    <name evidence="4" type="ORF">CRI94_11520</name>
</gene>
<feature type="domain" description="Response regulatory" evidence="3">
    <location>
        <begin position="25"/>
        <end position="140"/>
    </location>
</feature>
<comment type="caution">
    <text evidence="4">The sequence shown here is derived from an EMBL/GenBank/DDBJ whole genome shotgun (WGS) entry which is preliminary data.</text>
</comment>
<dbReference type="SUPFAM" id="SSF52172">
    <property type="entry name" value="CheY-like"/>
    <property type="match status" value="1"/>
</dbReference>
<dbReference type="Proteomes" id="UP000220102">
    <property type="component" value="Unassembled WGS sequence"/>
</dbReference>
<evidence type="ECO:0000313" key="4">
    <source>
        <dbReference type="EMBL" id="PEN13262.1"/>
    </source>
</evidence>
<sequence>MTDAPDILWRHVRTARQSAPGDQPVTLVVDPDPEARLQVQYALRHDGDVDVAGTAEDAVRMATETAYDAVLISLSLPDATGMTVLKRLRFRAAYRQIPMLAITNHSLPGDRERTERAGFDGFVAKPLRPEEVRARLTRLFSKRSAEAWPGNAPRVPRAS</sequence>
<dbReference type="AlphaFoldDB" id="A0A2A8CX33"/>
<evidence type="ECO:0000256" key="2">
    <source>
        <dbReference type="PROSITE-ProRule" id="PRU00169"/>
    </source>
</evidence>
<dbReference type="OrthoDB" id="9796457at2"/>
<dbReference type="InterPro" id="IPR011006">
    <property type="entry name" value="CheY-like_superfamily"/>
</dbReference>
<dbReference type="RefSeq" id="WP_098075854.1">
    <property type="nucleotide sequence ID" value="NZ_PDEQ01000005.1"/>
</dbReference>
<evidence type="ECO:0000313" key="5">
    <source>
        <dbReference type="Proteomes" id="UP000220102"/>
    </source>
</evidence>
<dbReference type="PROSITE" id="PS50110">
    <property type="entry name" value="RESPONSE_REGULATORY"/>
    <property type="match status" value="1"/>
</dbReference>
<dbReference type="Gene3D" id="3.40.50.2300">
    <property type="match status" value="1"/>
</dbReference>
<dbReference type="InterPro" id="IPR050595">
    <property type="entry name" value="Bact_response_regulator"/>
</dbReference>
<keyword evidence="5" id="KW-1185">Reference proteome</keyword>
<dbReference type="PANTHER" id="PTHR44591:SF3">
    <property type="entry name" value="RESPONSE REGULATORY DOMAIN-CONTAINING PROTEIN"/>
    <property type="match status" value="1"/>
</dbReference>
<comment type="caution">
    <text evidence="2">Lacks conserved residue(s) required for the propagation of feature annotation.</text>
</comment>
<proteinExistence type="predicted"/>
<reference evidence="4 5" key="1">
    <citation type="submission" date="2017-10" db="EMBL/GenBank/DDBJ databases">
        <title>Draft genome of Longibacter Salinarum.</title>
        <authorList>
            <person name="Goh K.M."/>
            <person name="Shamsir M.S."/>
            <person name="Lim S.W."/>
        </authorList>
    </citation>
    <scope>NUCLEOTIDE SEQUENCE [LARGE SCALE GENOMIC DNA]</scope>
    <source>
        <strain evidence="4 5">KCTC 52045</strain>
    </source>
</reference>
<keyword evidence="1" id="KW-0597">Phosphoprotein</keyword>
<dbReference type="Pfam" id="PF00072">
    <property type="entry name" value="Response_reg"/>
    <property type="match status" value="1"/>
</dbReference>
<accession>A0A2A8CX33</accession>
<dbReference type="CDD" id="cd17546">
    <property type="entry name" value="REC_hyHK_CKI1_RcsC-like"/>
    <property type="match status" value="1"/>
</dbReference>
<dbReference type="EMBL" id="PDEQ01000005">
    <property type="protein sequence ID" value="PEN13262.1"/>
    <property type="molecule type" value="Genomic_DNA"/>
</dbReference>
<dbReference type="SMART" id="SM00448">
    <property type="entry name" value="REC"/>
    <property type="match status" value="1"/>
</dbReference>
<dbReference type="PANTHER" id="PTHR44591">
    <property type="entry name" value="STRESS RESPONSE REGULATOR PROTEIN 1"/>
    <property type="match status" value="1"/>
</dbReference>
<evidence type="ECO:0000256" key="1">
    <source>
        <dbReference type="ARBA" id="ARBA00022553"/>
    </source>
</evidence>
<evidence type="ECO:0000259" key="3">
    <source>
        <dbReference type="PROSITE" id="PS50110"/>
    </source>
</evidence>
<name>A0A2A8CX33_9BACT</name>
<dbReference type="GO" id="GO:0000160">
    <property type="term" value="P:phosphorelay signal transduction system"/>
    <property type="evidence" value="ECO:0007669"/>
    <property type="project" value="InterPro"/>
</dbReference>